<sequence length="113" mass="13203">MLRRVPTRLGKAQQPRENLHRAAKRRKELEERRMHDAATYVPPVEPSPAQAVALYRQLLKVAEKTLVCTDKAYFRRKVRHEFEVTARMTSSRVRGIMYEKGQWLVKNDLGGVM</sequence>
<gene>
    <name evidence="3" type="ORF">NDES1114_LOCUS13010</name>
</gene>
<evidence type="ECO:0000313" key="3">
    <source>
        <dbReference type="EMBL" id="CAD9112684.1"/>
    </source>
</evidence>
<name>A0A7S1Q2I6_NEODS</name>
<organism evidence="3">
    <name type="scientific">Neobodo designis</name>
    <name type="common">Flagellated protozoan</name>
    <name type="synonym">Bodo designis</name>
    <dbReference type="NCBI Taxonomy" id="312471"/>
    <lineage>
        <taxon>Eukaryota</taxon>
        <taxon>Discoba</taxon>
        <taxon>Euglenozoa</taxon>
        <taxon>Kinetoplastea</taxon>
        <taxon>Metakinetoplastina</taxon>
        <taxon>Neobodonida</taxon>
        <taxon>Neobodo</taxon>
    </lineage>
</organism>
<feature type="domain" description="Complex 1 LYR protein" evidence="2">
    <location>
        <begin position="50"/>
        <end position="87"/>
    </location>
</feature>
<dbReference type="Pfam" id="PF05347">
    <property type="entry name" value="Complex1_LYR"/>
    <property type="match status" value="1"/>
</dbReference>
<protein>
    <recommendedName>
        <fullName evidence="2">Complex 1 LYR protein domain-containing protein</fullName>
    </recommendedName>
</protein>
<accession>A0A7S1Q2I6</accession>
<evidence type="ECO:0000259" key="2">
    <source>
        <dbReference type="Pfam" id="PF05347"/>
    </source>
</evidence>
<dbReference type="EMBL" id="HBGF01019681">
    <property type="protein sequence ID" value="CAD9112684.1"/>
    <property type="molecule type" value="Transcribed_RNA"/>
</dbReference>
<reference evidence="3" key="1">
    <citation type="submission" date="2021-01" db="EMBL/GenBank/DDBJ databases">
        <authorList>
            <person name="Corre E."/>
            <person name="Pelletier E."/>
            <person name="Niang G."/>
            <person name="Scheremetjew M."/>
            <person name="Finn R."/>
            <person name="Kale V."/>
            <person name="Holt S."/>
            <person name="Cochrane G."/>
            <person name="Meng A."/>
            <person name="Brown T."/>
            <person name="Cohen L."/>
        </authorList>
    </citation>
    <scope>NUCLEOTIDE SEQUENCE</scope>
    <source>
        <strain evidence="3">CCAP 1951/1</strain>
    </source>
</reference>
<proteinExistence type="predicted"/>
<feature type="region of interest" description="Disordered" evidence="1">
    <location>
        <begin position="1"/>
        <end position="21"/>
    </location>
</feature>
<dbReference type="AlphaFoldDB" id="A0A7S1Q2I6"/>
<evidence type="ECO:0000256" key="1">
    <source>
        <dbReference type="SAM" id="MobiDB-lite"/>
    </source>
</evidence>
<dbReference type="InterPro" id="IPR008011">
    <property type="entry name" value="Complex1_LYR_dom"/>
</dbReference>